<feature type="compositionally biased region" description="Low complexity" evidence="1">
    <location>
        <begin position="244"/>
        <end position="301"/>
    </location>
</feature>
<evidence type="ECO:0000256" key="1">
    <source>
        <dbReference type="SAM" id="MobiDB-lite"/>
    </source>
</evidence>
<feature type="compositionally biased region" description="Basic and acidic residues" evidence="1">
    <location>
        <begin position="437"/>
        <end position="448"/>
    </location>
</feature>
<evidence type="ECO:0000313" key="4">
    <source>
        <dbReference type="Proteomes" id="UP000662770"/>
    </source>
</evidence>
<proteinExistence type="predicted"/>
<evidence type="ECO:0000256" key="2">
    <source>
        <dbReference type="SAM" id="Phobius"/>
    </source>
</evidence>
<organism evidence="3 4">
    <name type="scientific">Shewanella avicenniae</name>
    <dbReference type="NCBI Taxonomy" id="2814294"/>
    <lineage>
        <taxon>Bacteria</taxon>
        <taxon>Pseudomonadati</taxon>
        <taxon>Pseudomonadota</taxon>
        <taxon>Gammaproteobacteria</taxon>
        <taxon>Alteromonadales</taxon>
        <taxon>Shewanellaceae</taxon>
        <taxon>Shewanella</taxon>
    </lineage>
</organism>
<dbReference type="RefSeq" id="WP_207355345.1">
    <property type="nucleotide sequence ID" value="NZ_CP071503.1"/>
</dbReference>
<dbReference type="EMBL" id="CP071503">
    <property type="protein sequence ID" value="QSX34140.1"/>
    <property type="molecule type" value="Genomic_DNA"/>
</dbReference>
<keyword evidence="4" id="KW-1185">Reference proteome</keyword>
<feature type="transmembrane region" description="Helical" evidence="2">
    <location>
        <begin position="69"/>
        <end position="87"/>
    </location>
</feature>
<feature type="region of interest" description="Disordered" evidence="1">
    <location>
        <begin position="326"/>
        <end position="471"/>
    </location>
</feature>
<reference evidence="3 4" key="1">
    <citation type="submission" date="2021-03" db="EMBL/GenBank/DDBJ databases">
        <title>Novel species identification of genus Shewanella.</title>
        <authorList>
            <person name="Liu G."/>
            <person name="Zhang Q."/>
        </authorList>
    </citation>
    <scope>NUCLEOTIDE SEQUENCE [LARGE SCALE GENOMIC DNA]</scope>
    <source>
        <strain evidence="3 4">FJAT-51800</strain>
    </source>
</reference>
<sequence length="501" mass="53151">MTQAGQQQIKQQLDELAQRGQASLFAVARAAARHEALRRSLWCFAPIVVIACLWQWLGATQPLISRLSFWAVLLLLPTLVFVGLYWLQLRTVKPARATALAMYDKLLNDDDRLQTADEFCQHQAPGPFQLAAILDSANAINQALTCDAPQPEHTLTPFSVFTRAQLPVTTVLLLLLWWQPFGHSTATVVLANANGATQQTDIATATVLATAPAKQGTDANAAIHTNELNSAADAASNMPDSALDSAAKRANNADAATNNPAAAAASSKTPATASTHKVGANQTSSTEAANSANQAAATGADAKTDNSAKADQSNNQAMAALNPPQTAVPLQDNSERQNANAQEGAMSDSTPNQDQQNGKPQNGNAQAGQQGQLAGKKQAPKSKNNQGQQQSGDQANPNSQNSGNHSDDGLKKSRGINSLMLSVPMEDQFVGTPGPGAEKRTMKQKQPDEQPNSAMPAAERGRANGAQAAQPARLMQPWELQLLGKFYQQLHTEQQNSDKAQ</sequence>
<accession>A0ABX7QT96</accession>
<feature type="compositionally biased region" description="Polar residues" evidence="1">
    <location>
        <begin position="382"/>
        <end position="404"/>
    </location>
</feature>
<feature type="transmembrane region" description="Helical" evidence="2">
    <location>
        <begin position="39"/>
        <end position="57"/>
    </location>
</feature>
<name>A0ABX7QT96_9GAMM</name>
<keyword evidence="2" id="KW-1133">Transmembrane helix</keyword>
<feature type="region of interest" description="Disordered" evidence="1">
    <location>
        <begin position="233"/>
        <end position="312"/>
    </location>
</feature>
<keyword evidence="2" id="KW-0812">Transmembrane</keyword>
<protein>
    <submittedName>
        <fullName evidence="3">Uncharacterized protein</fullName>
    </submittedName>
</protein>
<dbReference type="Proteomes" id="UP000662770">
    <property type="component" value="Chromosome"/>
</dbReference>
<gene>
    <name evidence="3" type="ORF">JYB87_02525</name>
</gene>
<feature type="compositionally biased region" description="Polar residues" evidence="1">
    <location>
        <begin position="336"/>
        <end position="354"/>
    </location>
</feature>
<evidence type="ECO:0000313" key="3">
    <source>
        <dbReference type="EMBL" id="QSX34140.1"/>
    </source>
</evidence>
<keyword evidence="2" id="KW-0472">Membrane</keyword>
<feature type="compositionally biased region" description="Low complexity" evidence="1">
    <location>
        <begin position="355"/>
        <end position="377"/>
    </location>
</feature>